<evidence type="ECO:0000313" key="2">
    <source>
        <dbReference type="WBParaSite" id="RSKR_0000608300.1"/>
    </source>
</evidence>
<name>A0AC35U007_9BILA</name>
<reference evidence="2" key="1">
    <citation type="submission" date="2016-11" db="UniProtKB">
        <authorList>
            <consortium name="WormBaseParasite"/>
        </authorList>
    </citation>
    <scope>IDENTIFICATION</scope>
    <source>
        <strain evidence="2">KR3021</strain>
    </source>
</reference>
<dbReference type="WBParaSite" id="RSKR_0000608300.1">
    <property type="protein sequence ID" value="RSKR_0000608300.1"/>
    <property type="gene ID" value="RSKR_0000608300"/>
</dbReference>
<evidence type="ECO:0000313" key="1">
    <source>
        <dbReference type="Proteomes" id="UP000095286"/>
    </source>
</evidence>
<protein>
    <submittedName>
        <fullName evidence="2">Anoctamin</fullName>
    </submittedName>
</protein>
<organism evidence="1 2">
    <name type="scientific">Rhabditophanes sp. KR3021</name>
    <dbReference type="NCBI Taxonomy" id="114890"/>
    <lineage>
        <taxon>Eukaryota</taxon>
        <taxon>Metazoa</taxon>
        <taxon>Ecdysozoa</taxon>
        <taxon>Nematoda</taxon>
        <taxon>Chromadorea</taxon>
        <taxon>Rhabditida</taxon>
        <taxon>Tylenchina</taxon>
        <taxon>Panagrolaimomorpha</taxon>
        <taxon>Strongyloidoidea</taxon>
        <taxon>Alloionematidae</taxon>
        <taxon>Rhabditophanes</taxon>
    </lineage>
</organism>
<proteinExistence type="predicted"/>
<dbReference type="Proteomes" id="UP000095286">
    <property type="component" value="Unplaced"/>
</dbReference>
<accession>A0AC35U007</accession>
<sequence length="1597" mass="182392">MASIKLQDDANQKETLPLISAKDLLKPNNTYFKDGVKLVDYVLVFKSSNEVTHRVDERKSYELYLKYRGLEIEFMESQESSDTVFVLVHAPFNVLLRQAEVLKMRMPLGRNDMIGSEGYSEGIISKCIGELEFMKLSHAYTKRLNEVSHYTESFEKSRLKHYLNYDDHENFFSKSERSRIVYDLLNRTSYRSADSDKLHIGIERLLNAGSYVAAYPPHERLIKDRRVDLRLEEASDRQILYDVWASFRMWYKHQPLDLVKRYFGTKIGIYFAWLGYFTKLLIIPAFFGPLFMIYGYISSKYDIPIQDICTQNKLSHQYVCPSCDTYCDYTQLNDSCLYARLTYIVDNFGTAIFAFGMSIWATLFLEGWKRYNSKIAYKWGILNQETEHETIRPEFQFRMTQKRVNPITKELELYMPTTLKFLKKIVSGVFFLFIMALALAFILGILVYRMILMGTFHTYEKTTFLHNYGLIIIFATTAIMNLIFVLVMNLIYHRVAYKLTCWECPRTQSEFDNSYTLKVFLFEFINCYSSFFYIAFIKGRFSGVPGADVPGSIYIGGHRVENCDVTGCMAELMIQLFVIMCGSQIICSIMELVSPLLCMRFQRLKGRFATTHTLYYKNVVNPERLPQYERDFALYTVDQLFLFDEYLEMVIEFGFVTLFCGAFPMAPFFALLNNIIEIRTDARKLVSMYQKPMPGHSANIGMWETILEVLSTLAVLSNINIIPPELKDTSVCGQRGCSNRHEDTMNGGRFDFDDGGTYCGDWEQGKAHGHGVCTGPQGKGEYAGVFLSGFEVSGVYTYPSGNVYMGQWQNGRQQGLGVEFKGKWSYKGDYTQGLKGRYGQRKSLVSEANYLGTWSSGFHDGYGTETYCDGGTYQGHWLRGMRHGYGIRKSAAYGTAMKFRSRSHTNASLTSLRSDYGPDEEDGKKKEEGDEAEASRGGFVLRARSDAPQKRRRSLSERSLAVKRTILSGLRIKKQHSTGDIHQRATSTSGSLRSSGSTMSCTSVDSNGEQRNVGDKGMDLEEKVEINVIEVYRGEWKNDKRCGFGICERSDGLRYEGEWLNNKKNGYGITFFKDNTKEEGRYKNNILICSTRRKGLLFVRSAKLKERIEGSVEAGHRAASIAQQKADIAVTRAMTAQERAEKSNLAAEQAKEDAEASRIKARKFDANFKPGNAETIRSNRSHNSRHYLNSISGPNTNHVSFESNIDPPLSNQQSFDLSFEQGTSRSGQIIDRPPMLGHFSQNPSQEFTTPEEEAHYKSNFHQQHSQDSGHHPQVQYHPNHPNHPNQSTQQYYQPISYTNPGHQSYQQQYNQQTHHQLYPTIQNPHPVPQQVSTAAIAQDIQRLSTSERRPSYIDDPNLLTPTAPPQISFPNKNDEGSVTPLVEVGFTENALAPPNRGLTKSNVTSSNFSLSDDHYDQYRFAGDDDRLKLKRNRPSLTRQSDVTGDGTFFLNKGNSYAGPYDGGEGSSLINRRSTLAGTRDKKVEGIATLRAKDMDSSFDRGSLPNLTELDKSQITMHREDAARLASQRRQETQRLLEENEILRNNPLRYLTHLSFRNWLYRNRTPLFLATANLILLYILIQLLTYKTKTVNNEDKSS</sequence>